<feature type="compositionally biased region" description="Basic and acidic residues" evidence="1">
    <location>
        <begin position="188"/>
        <end position="198"/>
    </location>
</feature>
<proteinExistence type="predicted"/>
<accession>A0A6L9L093</accession>
<feature type="transmembrane region" description="Helical" evidence="2">
    <location>
        <begin position="48"/>
        <end position="68"/>
    </location>
</feature>
<feature type="compositionally biased region" description="Polar residues" evidence="1">
    <location>
        <begin position="76"/>
        <end position="96"/>
    </location>
</feature>
<keyword evidence="2" id="KW-1133">Transmembrane helix</keyword>
<keyword evidence="4" id="KW-1185">Reference proteome</keyword>
<reference evidence="3 4" key="1">
    <citation type="submission" date="2020-02" db="EMBL/GenBank/DDBJ databases">
        <title>Draft genome sequence of two Spirosoma agri KCTC 52727 and Spirosoma terrae KCTC 52035.</title>
        <authorList>
            <person name="Rojas J."/>
            <person name="Ambika Manirajan B."/>
            <person name="Suarez C."/>
            <person name="Ratering S."/>
            <person name="Schnell S."/>
        </authorList>
    </citation>
    <scope>NUCLEOTIDE SEQUENCE [LARGE SCALE GENOMIC DNA]</scope>
    <source>
        <strain evidence="3 4">KCTC 52035</strain>
    </source>
</reference>
<dbReference type="Proteomes" id="UP000474175">
    <property type="component" value="Unassembled WGS sequence"/>
</dbReference>
<name>A0A6L9L093_9BACT</name>
<keyword evidence="2" id="KW-0812">Transmembrane</keyword>
<feature type="compositionally biased region" description="Polar residues" evidence="1">
    <location>
        <begin position="200"/>
        <end position="223"/>
    </location>
</feature>
<keyword evidence="2" id="KW-0472">Membrane</keyword>
<dbReference type="AlphaFoldDB" id="A0A6L9L093"/>
<protein>
    <submittedName>
        <fullName evidence="3">PorT family protein</fullName>
    </submittedName>
</protein>
<gene>
    <name evidence="3" type="ORF">GK108_03390</name>
</gene>
<feature type="region of interest" description="Disordered" evidence="1">
    <location>
        <begin position="76"/>
        <end position="113"/>
    </location>
</feature>
<evidence type="ECO:0000256" key="2">
    <source>
        <dbReference type="SAM" id="Phobius"/>
    </source>
</evidence>
<dbReference type="EMBL" id="JAAFZH010000001">
    <property type="protein sequence ID" value="NDU93904.1"/>
    <property type="molecule type" value="Genomic_DNA"/>
</dbReference>
<dbReference type="RefSeq" id="WP_163942736.1">
    <property type="nucleotide sequence ID" value="NZ_JAAFZH010000001.1"/>
</dbReference>
<evidence type="ECO:0000313" key="3">
    <source>
        <dbReference type="EMBL" id="NDU93904.1"/>
    </source>
</evidence>
<sequence length="499" mass="56049">MQELTDDQLDGLFRKSAEEFEPPYDPAAWEAMKDQLDDRDRAAFWKKWLPWGVPLLLLLLMSGVWYTYRQVRPDVSNSAKPVSTTKKSETGQQRVQSPVALHSGRPKAEQTEPVALARSGIIVEKSKGFSAEPAQKESQLISRKQKYSDDRSRNGSDNVHPQVGRKSVIITRNTATKDHLTAYEEKVNDRTNNYERRNTSNKQLSIRKTGSSLSSRNPQTLQESPLDRPSDDLVADRQARTVNAVLPLTVDNLGQLPKIATLTIRPAKWNKLIGLADRDVTAPEPGEPVSMPVSMPVLQRGFSVRLAVAPDLSAVGLQNFTRPGTNLGALLEYRLSSRWSVQTGVIWSMKRYKAGGDQYDADLDYWTKFPKKPEEISGQCSMIDIPINVRYDIAVQPRLDKQVQPSRWFVSGGVTSYVTLKEDYSYTYSAHSYGVKQWTAPSGGYGFSQLNLSVGYERALGRRLSWQVEPFLKAPLKGVGFFKIDLLSTGAFLSIRYKL</sequence>
<evidence type="ECO:0000256" key="1">
    <source>
        <dbReference type="SAM" id="MobiDB-lite"/>
    </source>
</evidence>
<evidence type="ECO:0000313" key="4">
    <source>
        <dbReference type="Proteomes" id="UP000474175"/>
    </source>
</evidence>
<feature type="region of interest" description="Disordered" evidence="1">
    <location>
        <begin position="188"/>
        <end position="231"/>
    </location>
</feature>
<feature type="region of interest" description="Disordered" evidence="1">
    <location>
        <begin position="127"/>
        <end position="172"/>
    </location>
</feature>
<organism evidence="3 4">
    <name type="scientific">Spirosoma terrae</name>
    <dbReference type="NCBI Taxonomy" id="1968276"/>
    <lineage>
        <taxon>Bacteria</taxon>
        <taxon>Pseudomonadati</taxon>
        <taxon>Bacteroidota</taxon>
        <taxon>Cytophagia</taxon>
        <taxon>Cytophagales</taxon>
        <taxon>Cytophagaceae</taxon>
        <taxon>Spirosoma</taxon>
    </lineage>
</organism>
<comment type="caution">
    <text evidence="3">The sequence shown here is derived from an EMBL/GenBank/DDBJ whole genome shotgun (WGS) entry which is preliminary data.</text>
</comment>